<reference evidence="7" key="1">
    <citation type="submission" date="2018-02" db="EMBL/GenBank/DDBJ databases">
        <authorList>
            <person name="Hausmann B."/>
        </authorList>
    </citation>
    <scope>NUCLEOTIDE SEQUENCE [LARGE SCALE GENOMIC DNA]</scope>
    <source>
        <strain evidence="7">Peat soil MAG SbA1</strain>
    </source>
</reference>
<dbReference type="GO" id="GO:0030170">
    <property type="term" value="F:pyridoxal phosphate binding"/>
    <property type="evidence" value="ECO:0007669"/>
    <property type="project" value="UniProtKB-ARBA"/>
</dbReference>
<feature type="domain" description="Tryptophan synthase beta chain-like PALP" evidence="5">
    <location>
        <begin position="36"/>
        <end position="321"/>
    </location>
</feature>
<dbReference type="EMBL" id="OMOD01000055">
    <property type="protein sequence ID" value="SPF35946.1"/>
    <property type="molecule type" value="Genomic_DNA"/>
</dbReference>
<dbReference type="InterPro" id="IPR036052">
    <property type="entry name" value="TrpB-like_PALP_sf"/>
</dbReference>
<dbReference type="FunFam" id="3.40.50.1100:FF:000005">
    <property type="entry name" value="Threonine dehydratase catabolic"/>
    <property type="match status" value="1"/>
</dbReference>
<dbReference type="GO" id="GO:0004794">
    <property type="term" value="F:threonine deaminase activity"/>
    <property type="evidence" value="ECO:0007669"/>
    <property type="project" value="UniProtKB-EC"/>
</dbReference>
<dbReference type="GO" id="GO:0006567">
    <property type="term" value="P:L-threonine catabolic process"/>
    <property type="evidence" value="ECO:0007669"/>
    <property type="project" value="TreeGrafter"/>
</dbReference>
<proteinExistence type="inferred from homology"/>
<dbReference type="Gene3D" id="3.40.50.1100">
    <property type="match status" value="2"/>
</dbReference>
<accession>A0A2U3K8H4</accession>
<dbReference type="GO" id="GO:0009097">
    <property type="term" value="P:isoleucine biosynthetic process"/>
    <property type="evidence" value="ECO:0007669"/>
    <property type="project" value="TreeGrafter"/>
</dbReference>
<dbReference type="EC" id="4.3.1.19" evidence="6"/>
<comment type="similarity">
    <text evidence="2">Belongs to the serine/threonine dehydratase family.</text>
</comment>
<comment type="cofactor">
    <cofactor evidence="1">
        <name>pyridoxal 5'-phosphate</name>
        <dbReference type="ChEBI" id="CHEBI:597326"/>
    </cofactor>
</comment>
<dbReference type="InterPro" id="IPR050147">
    <property type="entry name" value="Ser/Thr_Dehydratase"/>
</dbReference>
<evidence type="ECO:0000256" key="4">
    <source>
        <dbReference type="ARBA" id="ARBA00023239"/>
    </source>
</evidence>
<dbReference type="Proteomes" id="UP000238701">
    <property type="component" value="Unassembled WGS sequence"/>
</dbReference>
<dbReference type="GO" id="GO:0003941">
    <property type="term" value="F:L-serine ammonia-lyase activity"/>
    <property type="evidence" value="ECO:0007669"/>
    <property type="project" value="UniProtKB-EC"/>
</dbReference>
<dbReference type="InterPro" id="IPR001926">
    <property type="entry name" value="TrpB-like_PALP"/>
</dbReference>
<dbReference type="FunFam" id="3.40.50.1100:FF:000007">
    <property type="entry name" value="L-threonine dehydratase catabolic TdcB"/>
    <property type="match status" value="1"/>
</dbReference>
<evidence type="ECO:0000256" key="2">
    <source>
        <dbReference type="ARBA" id="ARBA00010869"/>
    </source>
</evidence>
<evidence type="ECO:0000259" key="5">
    <source>
        <dbReference type="Pfam" id="PF00291"/>
    </source>
</evidence>
<evidence type="ECO:0000313" key="6">
    <source>
        <dbReference type="EMBL" id="SPF35946.1"/>
    </source>
</evidence>
<evidence type="ECO:0000256" key="1">
    <source>
        <dbReference type="ARBA" id="ARBA00001933"/>
    </source>
</evidence>
<gene>
    <name evidence="6" type="primary">tdcB</name>
    <name evidence="6" type="ORF">SBA1_1480020</name>
</gene>
<evidence type="ECO:0000256" key="3">
    <source>
        <dbReference type="ARBA" id="ARBA00022898"/>
    </source>
</evidence>
<evidence type="ECO:0000313" key="7">
    <source>
        <dbReference type="Proteomes" id="UP000238701"/>
    </source>
</evidence>
<dbReference type="PANTHER" id="PTHR48078">
    <property type="entry name" value="THREONINE DEHYDRATASE, MITOCHONDRIAL-RELATED"/>
    <property type="match status" value="1"/>
</dbReference>
<dbReference type="SUPFAM" id="SSF53686">
    <property type="entry name" value="Tryptophan synthase beta subunit-like PLP-dependent enzymes"/>
    <property type="match status" value="1"/>
</dbReference>
<dbReference type="AlphaFoldDB" id="A0A2U3K8H4"/>
<organism evidence="6 7">
    <name type="scientific">Candidatus Sulfotelmatobacter kueseliae</name>
    <dbReference type="NCBI Taxonomy" id="2042962"/>
    <lineage>
        <taxon>Bacteria</taxon>
        <taxon>Pseudomonadati</taxon>
        <taxon>Acidobacteriota</taxon>
        <taxon>Terriglobia</taxon>
        <taxon>Terriglobales</taxon>
        <taxon>Candidatus Korobacteraceae</taxon>
        <taxon>Candidatus Sulfotelmatobacter</taxon>
    </lineage>
</organism>
<protein>
    <submittedName>
        <fullName evidence="6">L-threonine dehydratase catabolic TdcB</fullName>
        <ecNumber evidence="6">4.3.1.17</ecNumber>
        <ecNumber evidence="6">4.3.1.19</ecNumber>
    </submittedName>
</protein>
<dbReference type="CDD" id="cd01562">
    <property type="entry name" value="Thr-dehyd"/>
    <property type="match status" value="1"/>
</dbReference>
<keyword evidence="4 6" id="KW-0456">Lyase</keyword>
<keyword evidence="3" id="KW-0663">Pyridoxal phosphate</keyword>
<dbReference type="Pfam" id="PF00291">
    <property type="entry name" value="PALP"/>
    <property type="match status" value="1"/>
</dbReference>
<dbReference type="GO" id="GO:0006565">
    <property type="term" value="P:L-serine catabolic process"/>
    <property type="evidence" value="ECO:0007669"/>
    <property type="project" value="TreeGrafter"/>
</dbReference>
<dbReference type="OrthoDB" id="9811476at2"/>
<name>A0A2U3K8H4_9BACT</name>
<dbReference type="PANTHER" id="PTHR48078:SF6">
    <property type="entry name" value="L-THREONINE DEHYDRATASE CATABOLIC TDCB"/>
    <property type="match status" value="1"/>
</dbReference>
<dbReference type="EC" id="4.3.1.17" evidence="6"/>
<sequence length="334" mass="35616">MITLSDLRSAQSLIQGIIVHTRLIEFNVGVPHVSPPLRDVGTFTSNDARQLLLKPENQQPIGAFKLRGAYNKIASLFQDERRRGVISYSSGNHAQGVAYAARSLGVKAVIVMPNNAPAIKREATSKLGAEIVLVGPGSDERKAKAEELAAQHGYVIVPPYNDEKIIAGQGTIGLEILEDLPEVEAVFSPVGGGGLISGVAAAIKLTNPKVKVIGVEPELAADAQASLRSGRIVQFPAEQVSRTIADGLRTQSIGTINFEHIQKYVDDIVTVTEDEIRHAMKLLSSNPATVAEPSGAVATAGFLFRRDQLPKTNLNVAIISGGNIEPAMLSELRL</sequence>